<evidence type="ECO:0000313" key="3">
    <source>
        <dbReference type="Proteomes" id="UP000216605"/>
    </source>
</evidence>
<name>A0A255ZSE1_9FLAO</name>
<gene>
    <name evidence="2" type="ORF">CHU92_03165</name>
</gene>
<proteinExistence type="predicted"/>
<protein>
    <submittedName>
        <fullName evidence="2">Uncharacterized protein</fullName>
    </submittedName>
</protein>
<keyword evidence="1" id="KW-0732">Signal</keyword>
<feature type="signal peptide" evidence="1">
    <location>
        <begin position="1"/>
        <end position="21"/>
    </location>
</feature>
<dbReference type="Proteomes" id="UP000216605">
    <property type="component" value="Unassembled WGS sequence"/>
</dbReference>
<comment type="caution">
    <text evidence="2">The sequence shown here is derived from an EMBL/GenBank/DDBJ whole genome shotgun (WGS) entry which is preliminary data.</text>
</comment>
<feature type="chain" id="PRO_5012332633" evidence="1">
    <location>
        <begin position="22"/>
        <end position="190"/>
    </location>
</feature>
<dbReference type="RefSeq" id="WP_094412525.1">
    <property type="nucleotide sequence ID" value="NZ_NOXV01000173.1"/>
</dbReference>
<evidence type="ECO:0000313" key="2">
    <source>
        <dbReference type="EMBL" id="OYQ43640.1"/>
    </source>
</evidence>
<dbReference type="OrthoDB" id="1372254at2"/>
<keyword evidence="3" id="KW-1185">Reference proteome</keyword>
<organism evidence="2 3">
    <name type="scientific">Flavobacterium cyanobacteriorum</name>
    <dbReference type="NCBI Taxonomy" id="2022802"/>
    <lineage>
        <taxon>Bacteria</taxon>
        <taxon>Pseudomonadati</taxon>
        <taxon>Bacteroidota</taxon>
        <taxon>Flavobacteriia</taxon>
        <taxon>Flavobacteriales</taxon>
        <taxon>Flavobacteriaceae</taxon>
        <taxon>Flavobacterium</taxon>
    </lineage>
</organism>
<accession>A0A255ZSE1</accession>
<dbReference type="AlphaFoldDB" id="A0A255ZSE1"/>
<reference evidence="2 3" key="1">
    <citation type="submission" date="2017-07" db="EMBL/GenBank/DDBJ databases">
        <title>Flavobacterium cyanobacteriorum sp. nov., isolated from cyanobacterial aggregates in a eutrophic lake.</title>
        <authorList>
            <person name="Cai H."/>
        </authorList>
    </citation>
    <scope>NUCLEOTIDE SEQUENCE [LARGE SCALE GENOMIC DNA]</scope>
    <source>
        <strain evidence="2 3">TH021</strain>
    </source>
</reference>
<evidence type="ECO:0000256" key="1">
    <source>
        <dbReference type="SAM" id="SignalP"/>
    </source>
</evidence>
<dbReference type="EMBL" id="NOXV01000173">
    <property type="protein sequence ID" value="OYQ43640.1"/>
    <property type="molecule type" value="Genomic_DNA"/>
</dbReference>
<sequence length="190" mass="21650">MKKTLIALLLLWICIPGRAQGDCKFTTVSNTEGNEYKSTAEYLMYEKVFAGSSAFVFFSLSVTEGIPVLNFQLLHKSQDFPKAYCLDKASRIYLQLTNGKIITLISVGQEQCASLMYDSESKSNMRILSGMFLFGKGSMEELEKYPVTLMRVKYSTETVDYTIRKEIQSETVSGKFFPENYFVNYLKCIK</sequence>